<comment type="similarity">
    <text evidence="7 10">Belongs to the HD-ZIP homeobox family. Class I subfamily.</text>
</comment>
<dbReference type="InterPro" id="IPR045224">
    <property type="entry name" value="HDZip_class_I_plant"/>
</dbReference>
<evidence type="ECO:0000256" key="3">
    <source>
        <dbReference type="ARBA" id="ARBA00023125"/>
    </source>
</evidence>
<comment type="subcellular location">
    <subcellularLocation>
        <location evidence="1 8 9">Nucleus</location>
    </subcellularLocation>
</comment>
<comment type="function">
    <text evidence="10">Transcription factor.</text>
</comment>
<evidence type="ECO:0000256" key="6">
    <source>
        <dbReference type="ARBA" id="ARBA00023242"/>
    </source>
</evidence>
<accession>A0AAN7EZ85</accession>
<dbReference type="Gene3D" id="1.10.10.60">
    <property type="entry name" value="Homeodomain-like"/>
    <property type="match status" value="1"/>
</dbReference>
<evidence type="ECO:0000313" key="14">
    <source>
        <dbReference type="EMBL" id="KAK4582967.1"/>
    </source>
</evidence>
<proteinExistence type="inferred from homology"/>
<dbReference type="CDD" id="cd00086">
    <property type="entry name" value="homeodomain"/>
    <property type="match status" value="1"/>
</dbReference>
<organism evidence="14 15">
    <name type="scientific">Quercus rubra</name>
    <name type="common">Northern red oak</name>
    <name type="synonym">Quercus borealis</name>
    <dbReference type="NCBI Taxonomy" id="3512"/>
    <lineage>
        <taxon>Eukaryota</taxon>
        <taxon>Viridiplantae</taxon>
        <taxon>Streptophyta</taxon>
        <taxon>Embryophyta</taxon>
        <taxon>Tracheophyta</taxon>
        <taxon>Spermatophyta</taxon>
        <taxon>Magnoliopsida</taxon>
        <taxon>eudicotyledons</taxon>
        <taxon>Gunneridae</taxon>
        <taxon>Pentapetalae</taxon>
        <taxon>rosids</taxon>
        <taxon>fabids</taxon>
        <taxon>Fagales</taxon>
        <taxon>Fagaceae</taxon>
        <taxon>Quercus</taxon>
    </lineage>
</organism>
<evidence type="ECO:0000256" key="11">
    <source>
        <dbReference type="SAM" id="Coils"/>
    </source>
</evidence>
<dbReference type="EMBL" id="JAXUIC010000007">
    <property type="protein sequence ID" value="KAK4582967.1"/>
    <property type="molecule type" value="Genomic_DNA"/>
</dbReference>
<feature type="DNA-binding region" description="Homeobox" evidence="8">
    <location>
        <begin position="27"/>
        <end position="86"/>
    </location>
</feature>
<feature type="region of interest" description="Disordered" evidence="12">
    <location>
        <begin position="1"/>
        <end position="23"/>
    </location>
</feature>
<dbReference type="PROSITE" id="PS00027">
    <property type="entry name" value="HOMEOBOX_1"/>
    <property type="match status" value="1"/>
</dbReference>
<keyword evidence="11" id="KW-0175">Coiled coil</keyword>
<dbReference type="AlphaFoldDB" id="A0AAN7EZ85"/>
<dbReference type="InterPro" id="IPR003106">
    <property type="entry name" value="Leu_zip_homeo"/>
</dbReference>
<dbReference type="Proteomes" id="UP001324115">
    <property type="component" value="Unassembled WGS sequence"/>
</dbReference>
<evidence type="ECO:0000256" key="12">
    <source>
        <dbReference type="SAM" id="MobiDB-lite"/>
    </source>
</evidence>
<dbReference type="InterPro" id="IPR009057">
    <property type="entry name" value="Homeodomain-like_sf"/>
</dbReference>
<dbReference type="PANTHER" id="PTHR24326">
    <property type="entry name" value="HOMEOBOX-LEUCINE ZIPPER PROTEIN"/>
    <property type="match status" value="1"/>
</dbReference>
<keyword evidence="4 8" id="KW-0371">Homeobox</keyword>
<dbReference type="GO" id="GO:0005634">
    <property type="term" value="C:nucleus"/>
    <property type="evidence" value="ECO:0007669"/>
    <property type="project" value="UniProtKB-SubCell"/>
</dbReference>
<evidence type="ECO:0000256" key="9">
    <source>
        <dbReference type="RuleBase" id="RU000682"/>
    </source>
</evidence>
<evidence type="ECO:0000256" key="10">
    <source>
        <dbReference type="RuleBase" id="RU369038"/>
    </source>
</evidence>
<comment type="caution">
    <text evidence="14">The sequence shown here is derived from an EMBL/GenBank/DDBJ whole genome shotgun (WGS) entry which is preliminary data.</text>
</comment>
<keyword evidence="6 8" id="KW-0539">Nucleus</keyword>
<evidence type="ECO:0000256" key="1">
    <source>
        <dbReference type="ARBA" id="ARBA00004123"/>
    </source>
</evidence>
<dbReference type="PROSITE" id="PS50071">
    <property type="entry name" value="HOMEOBOX_2"/>
    <property type="match status" value="1"/>
</dbReference>
<dbReference type="InterPro" id="IPR017970">
    <property type="entry name" value="Homeobox_CS"/>
</dbReference>
<sequence>MEVKHPGMVDSGHGMLPAIEKNNFGSCQEKKKRLTSDQLDSLERSFQEEIKLDPDRKIKLSKELGLQPRQIAVWFQNRRARWKNKQLENLYDVLKQEYDVISREKLKLQEEVMKLKAMLQREQAARKQVSTGYTEISGEETVESASVAINGCNNKPRGTSGHHQIADCNFLFSVEDYNPAASSPAYWPGLPPYPS</sequence>
<evidence type="ECO:0000256" key="4">
    <source>
        <dbReference type="ARBA" id="ARBA00023155"/>
    </source>
</evidence>
<feature type="domain" description="Homeobox" evidence="13">
    <location>
        <begin position="25"/>
        <end position="85"/>
    </location>
</feature>
<evidence type="ECO:0000259" key="13">
    <source>
        <dbReference type="PROSITE" id="PS50071"/>
    </source>
</evidence>
<dbReference type="InterPro" id="IPR001356">
    <property type="entry name" value="HD"/>
</dbReference>
<dbReference type="SMART" id="SM00389">
    <property type="entry name" value="HOX"/>
    <property type="match status" value="1"/>
</dbReference>
<evidence type="ECO:0000256" key="5">
    <source>
        <dbReference type="ARBA" id="ARBA00023163"/>
    </source>
</evidence>
<evidence type="ECO:0000256" key="7">
    <source>
        <dbReference type="ARBA" id="ARBA00025748"/>
    </source>
</evidence>
<evidence type="ECO:0000256" key="2">
    <source>
        <dbReference type="ARBA" id="ARBA00023015"/>
    </source>
</evidence>
<dbReference type="GO" id="GO:0000981">
    <property type="term" value="F:DNA-binding transcription factor activity, RNA polymerase II-specific"/>
    <property type="evidence" value="ECO:0007669"/>
    <property type="project" value="UniProtKB-UniRule"/>
</dbReference>
<keyword evidence="15" id="KW-1185">Reference proteome</keyword>
<dbReference type="SUPFAM" id="SSF46689">
    <property type="entry name" value="Homeodomain-like"/>
    <property type="match status" value="1"/>
</dbReference>
<dbReference type="PRINTS" id="PR00031">
    <property type="entry name" value="HTHREPRESSR"/>
</dbReference>
<feature type="coiled-coil region" evidence="11">
    <location>
        <begin position="77"/>
        <end position="125"/>
    </location>
</feature>
<dbReference type="Pfam" id="PF00046">
    <property type="entry name" value="Homeodomain"/>
    <property type="match status" value="1"/>
</dbReference>
<dbReference type="InterPro" id="IPR000047">
    <property type="entry name" value="HTH_motif"/>
</dbReference>
<keyword evidence="3 8" id="KW-0238">DNA-binding</keyword>
<gene>
    <name evidence="14" type="ORF">RGQ29_025936</name>
</gene>
<name>A0AAN7EZ85_QUERU</name>
<dbReference type="GO" id="GO:0045893">
    <property type="term" value="P:positive regulation of DNA-templated transcription"/>
    <property type="evidence" value="ECO:0007669"/>
    <property type="project" value="TreeGrafter"/>
</dbReference>
<dbReference type="FunFam" id="1.10.10.60:FF:000385">
    <property type="entry name" value="Putative homeobox-leucine zipper protein ATHB-51"/>
    <property type="match status" value="1"/>
</dbReference>
<dbReference type="GO" id="GO:0043565">
    <property type="term" value="F:sequence-specific DNA binding"/>
    <property type="evidence" value="ECO:0007669"/>
    <property type="project" value="InterPro"/>
</dbReference>
<keyword evidence="2 10" id="KW-0805">Transcription regulation</keyword>
<evidence type="ECO:0000256" key="8">
    <source>
        <dbReference type="PROSITE-ProRule" id="PRU00108"/>
    </source>
</evidence>
<reference evidence="14 15" key="1">
    <citation type="journal article" date="2023" name="G3 (Bethesda)">
        <title>A haplotype-resolved chromosome-scale genome for Quercus rubra L. provides insights into the genetics of adaptive traits for red oak species.</title>
        <authorList>
            <person name="Kapoor B."/>
            <person name="Jenkins J."/>
            <person name="Schmutz J."/>
            <person name="Zhebentyayeva T."/>
            <person name="Kuelheim C."/>
            <person name="Coggeshall M."/>
            <person name="Heim C."/>
            <person name="Lasky J.R."/>
            <person name="Leites L."/>
            <person name="Islam-Faridi N."/>
            <person name="Romero-Severson J."/>
            <person name="DeLeo V.L."/>
            <person name="Lucas S.M."/>
            <person name="Lazic D."/>
            <person name="Gailing O."/>
            <person name="Carlson J."/>
            <person name="Staton M."/>
        </authorList>
    </citation>
    <scope>NUCLEOTIDE SEQUENCE [LARGE SCALE GENOMIC DNA]</scope>
    <source>
        <strain evidence="14">Pseudo-F2</strain>
    </source>
</reference>
<keyword evidence="5 10" id="KW-0804">Transcription</keyword>
<dbReference type="PANTHER" id="PTHR24326:SF591">
    <property type="entry name" value="HOMEOBOX-LEUCINE ZIPPER PROTEIN ATHB-51-RELATED"/>
    <property type="match status" value="1"/>
</dbReference>
<dbReference type="Pfam" id="PF02183">
    <property type="entry name" value="HALZ"/>
    <property type="match status" value="1"/>
</dbReference>
<protein>
    <recommendedName>
        <fullName evidence="10">Homeobox-leucine zipper protein</fullName>
    </recommendedName>
    <alternativeName>
        <fullName evidence="10">HD-ZIP protein</fullName>
    </alternativeName>
    <alternativeName>
        <fullName evidence="10">Homeodomain transcription factor</fullName>
    </alternativeName>
</protein>
<evidence type="ECO:0000313" key="15">
    <source>
        <dbReference type="Proteomes" id="UP001324115"/>
    </source>
</evidence>